<organism evidence="2 3">
    <name type="scientific">Providencia phage PSTNGR1</name>
    <dbReference type="NCBI Taxonomy" id="2783542"/>
    <lineage>
        <taxon>Viruses</taxon>
        <taxon>Duplodnaviria</taxon>
        <taxon>Heunggongvirae</taxon>
        <taxon>Uroviricota</taxon>
        <taxon>Caudoviricetes</taxon>
        <taxon>Autographivirales</taxon>
        <taxon>Autonotataviridae</taxon>
        <taxon>Jeruvirus</taxon>
        <taxon>Jeruvirus PSTNGR1</taxon>
    </lineage>
</organism>
<proteinExistence type="predicted"/>
<evidence type="ECO:0000313" key="3">
    <source>
        <dbReference type="Proteomes" id="UP000663393"/>
    </source>
</evidence>
<keyword evidence="1" id="KW-0175">Coiled coil</keyword>
<sequence length="158" mass="17150">MGIKSEAVIKNDLTAAEQEAATNPSNPGAEPAVQAIENERSYARTRQGRIEGYEKKIAELQAKLEELRNAPEPKAKAQRVEVQVEVGSKYDFEYGRGDSKTVFNGTVLAVFEKNGARKVKFLTGEGADAQVLEVFGTAVKGNEPLVDIEQDPLASVEV</sequence>
<accession>A0A873WFR4</accession>
<feature type="coiled-coil region" evidence="1">
    <location>
        <begin position="43"/>
        <end position="70"/>
    </location>
</feature>
<evidence type="ECO:0000256" key="1">
    <source>
        <dbReference type="SAM" id="Coils"/>
    </source>
</evidence>
<reference evidence="2" key="1">
    <citation type="submission" date="2020-10" db="EMBL/GenBank/DDBJ databases">
        <authorList>
            <person name="Yerushalmy O."/>
            <person name="Gronovich N."/>
            <person name="Alkalay-Oren S."/>
            <person name="Coppenhagen-Glazer S."/>
            <person name="Hazan R."/>
        </authorList>
    </citation>
    <scope>NUCLEOTIDE SEQUENCE</scope>
</reference>
<name>A0A873WFR4_9CAUD</name>
<keyword evidence="3" id="KW-1185">Reference proteome</keyword>
<dbReference type="EMBL" id="MW145136">
    <property type="protein sequence ID" value="QPB11263.1"/>
    <property type="molecule type" value="Genomic_DNA"/>
</dbReference>
<evidence type="ECO:0000313" key="2">
    <source>
        <dbReference type="EMBL" id="QPB11263.1"/>
    </source>
</evidence>
<dbReference type="Proteomes" id="UP000663393">
    <property type="component" value="Segment"/>
</dbReference>
<protein>
    <submittedName>
        <fullName evidence="2">Uncharacterized protein</fullName>
    </submittedName>
</protein>